<comment type="caution">
    <text evidence="1">The sequence shown here is derived from an EMBL/GenBank/DDBJ whole genome shotgun (WGS) entry which is preliminary data.</text>
</comment>
<accession>A0A4Y7SM35</accession>
<name>A0A4Y7SM35_COPMI</name>
<gene>
    <name evidence="1" type="ORF">FA13DRAFT_1715739</name>
</gene>
<reference evidence="1 2" key="1">
    <citation type="journal article" date="2019" name="Nat. Ecol. Evol.">
        <title>Megaphylogeny resolves global patterns of mushroom evolution.</title>
        <authorList>
            <person name="Varga T."/>
            <person name="Krizsan K."/>
            <person name="Foldi C."/>
            <person name="Dima B."/>
            <person name="Sanchez-Garcia M."/>
            <person name="Sanchez-Ramirez S."/>
            <person name="Szollosi G.J."/>
            <person name="Szarkandi J.G."/>
            <person name="Papp V."/>
            <person name="Albert L."/>
            <person name="Andreopoulos W."/>
            <person name="Angelini C."/>
            <person name="Antonin V."/>
            <person name="Barry K.W."/>
            <person name="Bougher N.L."/>
            <person name="Buchanan P."/>
            <person name="Buyck B."/>
            <person name="Bense V."/>
            <person name="Catcheside P."/>
            <person name="Chovatia M."/>
            <person name="Cooper J."/>
            <person name="Damon W."/>
            <person name="Desjardin D."/>
            <person name="Finy P."/>
            <person name="Geml J."/>
            <person name="Haridas S."/>
            <person name="Hughes K."/>
            <person name="Justo A."/>
            <person name="Karasinski D."/>
            <person name="Kautmanova I."/>
            <person name="Kiss B."/>
            <person name="Kocsube S."/>
            <person name="Kotiranta H."/>
            <person name="LaButti K.M."/>
            <person name="Lechner B.E."/>
            <person name="Liimatainen K."/>
            <person name="Lipzen A."/>
            <person name="Lukacs Z."/>
            <person name="Mihaltcheva S."/>
            <person name="Morgado L.N."/>
            <person name="Niskanen T."/>
            <person name="Noordeloos M.E."/>
            <person name="Ohm R.A."/>
            <person name="Ortiz-Santana B."/>
            <person name="Ovrebo C."/>
            <person name="Racz N."/>
            <person name="Riley R."/>
            <person name="Savchenko A."/>
            <person name="Shiryaev A."/>
            <person name="Soop K."/>
            <person name="Spirin V."/>
            <person name="Szebenyi C."/>
            <person name="Tomsovsky M."/>
            <person name="Tulloss R.E."/>
            <person name="Uehling J."/>
            <person name="Grigoriev I.V."/>
            <person name="Vagvolgyi C."/>
            <person name="Papp T."/>
            <person name="Martin F.M."/>
            <person name="Miettinen O."/>
            <person name="Hibbett D.S."/>
            <person name="Nagy L.G."/>
        </authorList>
    </citation>
    <scope>NUCLEOTIDE SEQUENCE [LARGE SCALE GENOMIC DNA]</scope>
    <source>
        <strain evidence="1 2">FP101781</strain>
    </source>
</reference>
<dbReference type="Proteomes" id="UP000298030">
    <property type="component" value="Unassembled WGS sequence"/>
</dbReference>
<dbReference type="OrthoDB" id="3119193at2759"/>
<sequence length="203" mass="23215">MPTARLTPQSPLLDMFLLRECGSVLREFRSHARGIYIWMRAGDLDLGAHLPISEYTIQFYMVVGERFCAIGLAKVVLDFMKSHSSEVEEIYFNIVKICYKFAEAGVTGVIFIDRGLEEAYEVSEQMARQGDVAFDIHDSMPVTFWPPGSQRCRVGEETYTALVEHTRGLYWRPPPVGGQAFEDITNQLEQNDENRWAIGRRVE</sequence>
<proteinExistence type="predicted"/>
<organism evidence="1 2">
    <name type="scientific">Coprinellus micaceus</name>
    <name type="common">Glistening ink-cap mushroom</name>
    <name type="synonym">Coprinus micaceus</name>
    <dbReference type="NCBI Taxonomy" id="71717"/>
    <lineage>
        <taxon>Eukaryota</taxon>
        <taxon>Fungi</taxon>
        <taxon>Dikarya</taxon>
        <taxon>Basidiomycota</taxon>
        <taxon>Agaricomycotina</taxon>
        <taxon>Agaricomycetes</taxon>
        <taxon>Agaricomycetidae</taxon>
        <taxon>Agaricales</taxon>
        <taxon>Agaricineae</taxon>
        <taxon>Psathyrellaceae</taxon>
        <taxon>Coprinellus</taxon>
    </lineage>
</organism>
<evidence type="ECO:0000313" key="1">
    <source>
        <dbReference type="EMBL" id="TEB22916.1"/>
    </source>
</evidence>
<keyword evidence="2" id="KW-1185">Reference proteome</keyword>
<protein>
    <submittedName>
        <fullName evidence="1">Uncharacterized protein</fullName>
    </submittedName>
</protein>
<dbReference type="AlphaFoldDB" id="A0A4Y7SM35"/>
<evidence type="ECO:0000313" key="2">
    <source>
        <dbReference type="Proteomes" id="UP000298030"/>
    </source>
</evidence>
<dbReference type="EMBL" id="QPFP01000084">
    <property type="protein sequence ID" value="TEB22916.1"/>
    <property type="molecule type" value="Genomic_DNA"/>
</dbReference>